<keyword evidence="11" id="KW-1185">Reference proteome</keyword>
<dbReference type="PANTHER" id="PTHR43377">
    <property type="entry name" value="BILIVERDIN REDUCTASE A"/>
    <property type="match status" value="1"/>
</dbReference>
<dbReference type="Gene3D" id="3.30.360.10">
    <property type="entry name" value="Dihydrodipicolinate Reductase, domain 2"/>
    <property type="match status" value="1"/>
</dbReference>
<dbReference type="InterPro" id="IPR000683">
    <property type="entry name" value="Gfo/Idh/MocA-like_OxRdtase_N"/>
</dbReference>
<feature type="transmembrane region" description="Helical" evidence="8">
    <location>
        <begin position="727"/>
        <end position="747"/>
    </location>
</feature>
<proteinExistence type="inferred from homology"/>
<evidence type="ECO:0000256" key="8">
    <source>
        <dbReference type="SAM" id="Phobius"/>
    </source>
</evidence>
<evidence type="ECO:0000259" key="9">
    <source>
        <dbReference type="Pfam" id="PF01408"/>
    </source>
</evidence>
<dbReference type="InterPro" id="IPR051450">
    <property type="entry name" value="Gfo/Idh/MocA_Oxidoreductases"/>
</dbReference>
<evidence type="ECO:0000313" key="10">
    <source>
        <dbReference type="EMBL" id="OWO99408.1"/>
    </source>
</evidence>
<name>A0A218YW60_9HELO</name>
<evidence type="ECO:0000256" key="5">
    <source>
        <dbReference type="ARBA" id="ARBA00022989"/>
    </source>
</evidence>
<dbReference type="Pfam" id="PF01408">
    <property type="entry name" value="GFO_IDH_MocA"/>
    <property type="match status" value="1"/>
</dbReference>
<feature type="transmembrane region" description="Helical" evidence="8">
    <location>
        <begin position="780"/>
        <end position="800"/>
    </location>
</feature>
<dbReference type="SUPFAM" id="SSF51735">
    <property type="entry name" value="NAD(P)-binding Rossmann-fold domains"/>
    <property type="match status" value="1"/>
</dbReference>
<evidence type="ECO:0000256" key="1">
    <source>
        <dbReference type="ARBA" id="ARBA00004141"/>
    </source>
</evidence>
<evidence type="ECO:0000256" key="2">
    <source>
        <dbReference type="ARBA" id="ARBA00008807"/>
    </source>
</evidence>
<dbReference type="GO" id="GO:0000166">
    <property type="term" value="F:nucleotide binding"/>
    <property type="evidence" value="ECO:0007669"/>
    <property type="project" value="InterPro"/>
</dbReference>
<evidence type="ECO:0000256" key="7">
    <source>
        <dbReference type="SAM" id="MobiDB-lite"/>
    </source>
</evidence>
<reference evidence="10 11" key="1">
    <citation type="submission" date="2017-04" db="EMBL/GenBank/DDBJ databases">
        <title>Draft genome sequence of Marssonina coronaria NL1: causal agent of apple blotch.</title>
        <authorList>
            <person name="Cheng Q."/>
        </authorList>
    </citation>
    <scope>NUCLEOTIDE SEQUENCE [LARGE SCALE GENOMIC DNA]</scope>
    <source>
        <strain evidence="10 11">NL1</strain>
    </source>
</reference>
<dbReference type="AlphaFoldDB" id="A0A218YW60"/>
<dbReference type="InParanoid" id="A0A218YW60"/>
<gene>
    <name evidence="10" type="ORF">B2J93_8805</name>
</gene>
<dbReference type="SUPFAM" id="SSF55347">
    <property type="entry name" value="Glyceraldehyde-3-phosphate dehydrogenase-like, C-terminal domain"/>
    <property type="match status" value="1"/>
</dbReference>
<comment type="similarity">
    <text evidence="2">Belongs to the oligopeptide OPT transporter family.</text>
</comment>
<dbReference type="InterPro" id="IPR036291">
    <property type="entry name" value="NAD(P)-bd_dom_sf"/>
</dbReference>
<accession>A0A218YW60</accession>
<feature type="region of interest" description="Disordered" evidence="7">
    <location>
        <begin position="1"/>
        <end position="21"/>
    </location>
</feature>
<dbReference type="GO" id="GO:0035673">
    <property type="term" value="F:oligopeptide transmembrane transporter activity"/>
    <property type="evidence" value="ECO:0007669"/>
    <property type="project" value="InterPro"/>
</dbReference>
<dbReference type="Pfam" id="PF03169">
    <property type="entry name" value="OPT"/>
    <property type="match status" value="2"/>
</dbReference>
<keyword evidence="5 8" id="KW-1133">Transmembrane helix</keyword>
<dbReference type="GO" id="GO:0016020">
    <property type="term" value="C:membrane"/>
    <property type="evidence" value="ECO:0007669"/>
    <property type="project" value="UniProtKB-SubCell"/>
</dbReference>
<organism evidence="10 11">
    <name type="scientific">Diplocarpon coronariae</name>
    <dbReference type="NCBI Taxonomy" id="2795749"/>
    <lineage>
        <taxon>Eukaryota</taxon>
        <taxon>Fungi</taxon>
        <taxon>Dikarya</taxon>
        <taxon>Ascomycota</taxon>
        <taxon>Pezizomycotina</taxon>
        <taxon>Leotiomycetes</taxon>
        <taxon>Helotiales</taxon>
        <taxon>Drepanopezizaceae</taxon>
        <taxon>Diplocarpon</taxon>
    </lineage>
</organism>
<dbReference type="InterPro" id="IPR004813">
    <property type="entry name" value="OPT"/>
</dbReference>
<comment type="subcellular location">
    <subcellularLocation>
        <location evidence="1">Membrane</location>
        <topology evidence="1">Multi-pass membrane protein</topology>
    </subcellularLocation>
</comment>
<dbReference type="PANTHER" id="PTHR43377:SF12">
    <property type="entry name" value="BINDING ROSSMANN FOLD OXIDOREDUCTASE, PUTATIVE (AFU_ORTHOLOGUE AFUA_3G11840)-RELATED"/>
    <property type="match status" value="1"/>
</dbReference>
<dbReference type="Gene3D" id="3.40.50.720">
    <property type="entry name" value="NAD(P)-binding Rossmann-like Domain"/>
    <property type="match status" value="1"/>
</dbReference>
<feature type="domain" description="Gfo/Idh/MocA-like oxidoreductase N-terminal" evidence="9">
    <location>
        <begin position="30"/>
        <end position="156"/>
    </location>
</feature>
<dbReference type="Proteomes" id="UP000242519">
    <property type="component" value="Unassembled WGS sequence"/>
</dbReference>
<protein>
    <submittedName>
        <fullName evidence="10">Oxidoreductase family protein</fullName>
    </submittedName>
</protein>
<evidence type="ECO:0000256" key="4">
    <source>
        <dbReference type="ARBA" id="ARBA00022692"/>
    </source>
</evidence>
<feature type="transmembrane region" description="Helical" evidence="8">
    <location>
        <begin position="654"/>
        <end position="672"/>
    </location>
</feature>
<keyword evidence="3" id="KW-0813">Transport</keyword>
<comment type="caution">
    <text evidence="10">The sequence shown here is derived from an EMBL/GenBank/DDBJ whole genome shotgun (WGS) entry which is preliminary data.</text>
</comment>
<evidence type="ECO:0000313" key="11">
    <source>
        <dbReference type="Proteomes" id="UP000242519"/>
    </source>
</evidence>
<evidence type="ECO:0000256" key="6">
    <source>
        <dbReference type="ARBA" id="ARBA00023136"/>
    </source>
</evidence>
<keyword evidence="6 8" id="KW-0472">Membrane</keyword>
<feature type="transmembrane region" description="Helical" evidence="8">
    <location>
        <begin position="679"/>
        <end position="696"/>
    </location>
</feature>
<feature type="region of interest" description="Disordered" evidence="7">
    <location>
        <begin position="929"/>
        <end position="956"/>
    </location>
</feature>
<keyword evidence="4 8" id="KW-0812">Transmembrane</keyword>
<dbReference type="EMBL" id="MZNU01000361">
    <property type="protein sequence ID" value="OWO99408.1"/>
    <property type="molecule type" value="Genomic_DNA"/>
</dbReference>
<sequence length="956" mass="104479">MAPHAEPPPGNGDRLPAPPRPAMSLNPPRLLIIGAGSRGTAYARATGESTNGIVAAVADPIASKRKLLGDAYIWGKAGPSEGQEFEDWKGFLVWEQERRVKAARGEEDIPEAIDGVFICVLDEMHKDAITGLAPLGLHIMCEKPLATSLGDCISIYRSLLPALPDTTPSKLFSIGHVLRYSPHNVLLRKLLLEEKAIGEIMSVNHTEPVGWWHFAHSYVRYGPFFLSIFLRLSISRGNWRRESTTAPSLLTKSCHDIDILLWLLCSPPPGSANPAHIPSRVSSLGGLQYFKRARKPKAAGDATNCLSCPTEQSCKYSAKKIYLGKGLSGLGSGNTLWPVNIVLPEIEDCISSAGIAGGEAALTAKLAEDYTSDTLESEVSTKNWFGRCVYEADNDVNDDQVVTMQWEDDPLPDAQDGEKALVGRGAKTAVFHMVAHTKKQCDRYSHFYGSDGEIYADSETITVQNFNTGATTIFKPHLAGGGHGGGDDGLARQFILAVDAVKNHGASVGEAQREHVGCSLEEVIRSHAMVFAAEQARLGKQVLDFPRWWAENVEASTPRWISGRYGKATVTATVLNELGSRGFDETASDNSSLTSRGKIGVEESREKGKISADVLGLEVEDGTPMLFDADENELTPVEAFKWNVDGDQSPSARAWILLTVVFHTCASTLLVFSRHAQQPSLFIGYTVAQILIFPIGRASQKMPRWRVPLGPLTFDFTPGPFTIKEHALIHGLCFAAVTPMLFHTYLYNGREIWARFKSARNGGEDVHQRLMIVYREVPDWWHATLALVVLALGAFIVRYWDSGLSIRGFCVLRGKPGSLNIVSELIAGYARPGKPIANMMVKCYGDNSIKHGLDFAQDLKLGQYVEIPPRVLFAGQIYSTLLATATQTGAVRVKDAIKMIAVDLHSLKTKRDSRAPGFARWHYSANSPANEQTARRASTCSVFTTPSQKEATSRSP</sequence>
<dbReference type="OrthoDB" id="2129491at2759"/>
<evidence type="ECO:0000256" key="3">
    <source>
        <dbReference type="ARBA" id="ARBA00022448"/>
    </source>
</evidence>